<dbReference type="EC" id="2.1.1.186" evidence="6"/>
<dbReference type="InterPro" id="IPR002877">
    <property type="entry name" value="RNA_MeTrfase_FtsJ_dom"/>
</dbReference>
<dbReference type="Gene3D" id="3.40.50.150">
    <property type="entry name" value="Vaccinia Virus protein VP39"/>
    <property type="match status" value="1"/>
</dbReference>
<dbReference type="InterPro" id="IPR029063">
    <property type="entry name" value="SAM-dependent_MTases_sf"/>
</dbReference>
<evidence type="ECO:0000256" key="3">
    <source>
        <dbReference type="ARBA" id="ARBA00022603"/>
    </source>
</evidence>
<dbReference type="PANTHER" id="PTHR37524">
    <property type="entry name" value="RIBOSOMAL RNA LARGE SUBUNIT METHYLTRANSFERASE M"/>
    <property type="match status" value="1"/>
</dbReference>
<dbReference type="Pfam" id="PF18125">
    <property type="entry name" value="RlmM_FDX"/>
    <property type="match status" value="1"/>
</dbReference>
<feature type="binding site" evidence="6 8">
    <location>
        <position position="259"/>
    </location>
    <ligand>
        <name>S-adenosyl-L-methionine</name>
        <dbReference type="ChEBI" id="CHEBI:59789"/>
    </ligand>
</feature>
<evidence type="ECO:0000256" key="1">
    <source>
        <dbReference type="ARBA" id="ARBA00022490"/>
    </source>
</evidence>
<evidence type="ECO:0000256" key="8">
    <source>
        <dbReference type="PIRSR" id="PIRSR028774-2"/>
    </source>
</evidence>
<evidence type="ECO:0000259" key="10">
    <source>
        <dbReference type="Pfam" id="PF18125"/>
    </source>
</evidence>
<dbReference type="PIRSF" id="PIRSF028774">
    <property type="entry name" value="UCP028774"/>
    <property type="match status" value="1"/>
</dbReference>
<proteinExistence type="inferred from homology"/>
<evidence type="ECO:0000256" key="6">
    <source>
        <dbReference type="HAMAP-Rule" id="MF_01551"/>
    </source>
</evidence>
<dbReference type="HAMAP" id="MF_01551">
    <property type="entry name" value="23SrRNA_methyltr_M"/>
    <property type="match status" value="1"/>
</dbReference>
<dbReference type="GO" id="GO:0005737">
    <property type="term" value="C:cytoplasm"/>
    <property type="evidence" value="ECO:0007669"/>
    <property type="project" value="UniProtKB-SubCell"/>
</dbReference>
<feature type="active site" description="Proton acceptor" evidence="6 7">
    <location>
        <position position="325"/>
    </location>
</feature>
<feature type="domain" description="RlmM ferredoxin-like" evidence="10">
    <location>
        <begin position="1"/>
        <end position="71"/>
    </location>
</feature>
<dbReference type="PANTHER" id="PTHR37524:SF2">
    <property type="entry name" value="RIBOSOMAL RNA METHYLTRANSFERASE FTSJ DOMAIN-CONTAINING PROTEIN"/>
    <property type="match status" value="1"/>
</dbReference>
<comment type="subcellular location">
    <subcellularLocation>
        <location evidence="6">Cytoplasm</location>
    </subcellularLocation>
</comment>
<evidence type="ECO:0000256" key="2">
    <source>
        <dbReference type="ARBA" id="ARBA00022552"/>
    </source>
</evidence>
<reference evidence="13" key="1">
    <citation type="submission" date="2018-05" db="EMBL/GenBank/DDBJ databases">
        <authorList>
            <person name="Cea G.-C."/>
            <person name="William W."/>
        </authorList>
    </citation>
    <scope>NUCLEOTIDE SEQUENCE [LARGE SCALE GENOMIC DNA]</scope>
    <source>
        <strain evidence="13">DB21MT 5</strain>
    </source>
</reference>
<feature type="binding site" evidence="6 8">
    <location>
        <position position="296"/>
    </location>
    <ligand>
        <name>S-adenosyl-L-methionine</name>
        <dbReference type="ChEBI" id="CHEBI:59789"/>
    </ligand>
</feature>
<feature type="domain" description="Ribosomal RNA large subunit methyltransferase M THUMP-like" evidence="11">
    <location>
        <begin position="84"/>
        <end position="163"/>
    </location>
</feature>
<dbReference type="Pfam" id="PF21239">
    <property type="entry name" value="RLMM_N"/>
    <property type="match status" value="1"/>
</dbReference>
<dbReference type="NCBIfam" id="NF008734">
    <property type="entry name" value="PRK11760.1"/>
    <property type="match status" value="1"/>
</dbReference>
<evidence type="ECO:0000259" key="11">
    <source>
        <dbReference type="Pfam" id="PF21239"/>
    </source>
</evidence>
<dbReference type="AlphaFoldDB" id="A0A330LTF9"/>
<keyword evidence="2 6" id="KW-0698">rRNA processing</keyword>
<dbReference type="GO" id="GO:0006364">
    <property type="term" value="P:rRNA processing"/>
    <property type="evidence" value="ECO:0007669"/>
    <property type="project" value="UniProtKB-UniRule"/>
</dbReference>
<keyword evidence="4 6" id="KW-0808">Transferase</keyword>
<dbReference type="GO" id="GO:0008757">
    <property type="term" value="F:S-adenosylmethionine-dependent methyltransferase activity"/>
    <property type="evidence" value="ECO:0007669"/>
    <property type="project" value="UniProtKB-UniRule"/>
</dbReference>
<feature type="binding site" evidence="6 8">
    <location>
        <position position="187"/>
    </location>
    <ligand>
        <name>S-adenosyl-L-methionine</name>
        <dbReference type="ChEBI" id="CHEBI:59789"/>
    </ligand>
</feature>
<evidence type="ECO:0000259" key="9">
    <source>
        <dbReference type="Pfam" id="PF01728"/>
    </source>
</evidence>
<dbReference type="GO" id="GO:0032259">
    <property type="term" value="P:methylation"/>
    <property type="evidence" value="ECO:0007669"/>
    <property type="project" value="UniProtKB-KW"/>
</dbReference>
<comment type="subunit">
    <text evidence="6">Monomer.</text>
</comment>
<dbReference type="RefSeq" id="WP_112717054.1">
    <property type="nucleotide sequence ID" value="NZ_LS483250.1"/>
</dbReference>
<evidence type="ECO:0000313" key="13">
    <source>
        <dbReference type="Proteomes" id="UP000250163"/>
    </source>
</evidence>
<evidence type="ECO:0000313" key="12">
    <source>
        <dbReference type="EMBL" id="SQD80023.1"/>
    </source>
</evidence>
<sequence>MNGILLYCRPGYEKECAAEIQARATAMEAYGFAKVTLNSGYVVFECHSAADVDSIAKKLPLSSLIFARQMIALHARVDDMPLYDRVNPVVAACEGIEAMGELRVEMPDTNEGKELSKFCRKYTVPLRQSLRKGNHLLPKENKNRPVLHVFFITNTSVYIGYSYSFNNSPLPMGIMRLKFPSKAPSRSTLKLEEAFHTFIPADQWDRRIGGAMRAVDLGACPGGWTYQLVQRNMFVVAIDNGAMADSLMETGQVKHYEEDGFKYEPAKTTIAWTNRKLHGNKVKVPENPPVDMLVCDMLEKPERVTRLMCKWLLNAWCKEAIFNLKLPLKRRYHTLEDCLAILDKQLDDRFVIQAKHLYHDRDEVTVHVAWSNFIPEDK</sequence>
<name>A0A330LTF9_9GAMM</name>
<feature type="binding site" evidence="6 8">
    <location>
        <begin position="220"/>
        <end position="223"/>
    </location>
    <ligand>
        <name>S-adenosyl-L-methionine</name>
        <dbReference type="ChEBI" id="CHEBI:59789"/>
    </ligand>
</feature>
<dbReference type="Gene3D" id="3.30.70.2810">
    <property type="match status" value="1"/>
</dbReference>
<dbReference type="InterPro" id="IPR040739">
    <property type="entry name" value="RlmM_FDX"/>
</dbReference>
<comment type="catalytic activity">
    <reaction evidence="6">
        <text>cytidine(2498) in 23S rRNA + S-adenosyl-L-methionine = 2'-O-methylcytidine(2498) in 23S rRNA + S-adenosyl-L-homocysteine + H(+)</text>
        <dbReference type="Rhea" id="RHEA:42788"/>
        <dbReference type="Rhea" id="RHEA-COMP:10244"/>
        <dbReference type="Rhea" id="RHEA-COMP:10245"/>
        <dbReference type="ChEBI" id="CHEBI:15378"/>
        <dbReference type="ChEBI" id="CHEBI:57856"/>
        <dbReference type="ChEBI" id="CHEBI:59789"/>
        <dbReference type="ChEBI" id="CHEBI:74495"/>
        <dbReference type="ChEBI" id="CHEBI:82748"/>
        <dbReference type="EC" id="2.1.1.186"/>
    </reaction>
</comment>
<dbReference type="Pfam" id="PF01728">
    <property type="entry name" value="FtsJ"/>
    <property type="match status" value="1"/>
</dbReference>
<keyword evidence="1 6" id="KW-0963">Cytoplasm</keyword>
<protein>
    <recommendedName>
        <fullName evidence="6">Ribosomal RNA large subunit methyltransferase M</fullName>
        <ecNumber evidence="6">2.1.1.186</ecNumber>
    </recommendedName>
    <alternativeName>
        <fullName evidence="6">23S rRNA (cytidine2498-2'-O)-methyltransferase</fullName>
    </alternativeName>
    <alternativeName>
        <fullName evidence="6">23S rRNA 2'-O-ribose methyltransferase RlmM</fullName>
    </alternativeName>
</protein>
<evidence type="ECO:0000256" key="4">
    <source>
        <dbReference type="ARBA" id="ARBA00022679"/>
    </source>
</evidence>
<feature type="binding site" evidence="6 8">
    <location>
        <position position="239"/>
    </location>
    <ligand>
        <name>S-adenosyl-L-methionine</name>
        <dbReference type="ChEBI" id="CHEBI:59789"/>
    </ligand>
</feature>
<comment type="function">
    <text evidence="6">Catalyzes the 2'-O-methylation at nucleotide C2498 in 23S rRNA.</text>
</comment>
<keyword evidence="3 6" id="KW-0489">Methyltransferase</keyword>
<dbReference type="OrthoDB" id="154490at2"/>
<dbReference type="InterPro" id="IPR048646">
    <property type="entry name" value="RlmM_THUMP-like"/>
</dbReference>
<dbReference type="KEGG" id="mya:MORIYA_3570"/>
<dbReference type="SUPFAM" id="SSF53335">
    <property type="entry name" value="S-adenosyl-L-methionine-dependent methyltransferases"/>
    <property type="match status" value="1"/>
</dbReference>
<feature type="domain" description="Ribosomal RNA methyltransferase FtsJ" evidence="9">
    <location>
        <begin position="185"/>
        <end position="298"/>
    </location>
</feature>
<keyword evidence="13" id="KW-1185">Reference proteome</keyword>
<dbReference type="EMBL" id="LS483250">
    <property type="protein sequence ID" value="SQD80023.1"/>
    <property type="molecule type" value="Genomic_DNA"/>
</dbReference>
<evidence type="ECO:0000256" key="5">
    <source>
        <dbReference type="ARBA" id="ARBA00022691"/>
    </source>
</evidence>
<dbReference type="InterPro" id="IPR011224">
    <property type="entry name" value="rRNA_MeTrfase_M"/>
</dbReference>
<gene>
    <name evidence="12" type="primary">ygdE</name>
    <name evidence="6" type="synonym">rlmM</name>
    <name evidence="12" type="ORF">MORIYA_3570</name>
</gene>
<keyword evidence="5 6" id="KW-0949">S-adenosyl-L-methionine</keyword>
<accession>A0A330LTF9</accession>
<evidence type="ECO:0000256" key="7">
    <source>
        <dbReference type="PIRSR" id="PIRSR028774-1"/>
    </source>
</evidence>
<organism evidence="12 13">
    <name type="scientific">Moritella yayanosii</name>
    <dbReference type="NCBI Taxonomy" id="69539"/>
    <lineage>
        <taxon>Bacteria</taxon>
        <taxon>Pseudomonadati</taxon>
        <taxon>Pseudomonadota</taxon>
        <taxon>Gammaproteobacteria</taxon>
        <taxon>Alteromonadales</taxon>
        <taxon>Moritellaceae</taxon>
        <taxon>Moritella</taxon>
    </lineage>
</organism>
<comment type="similarity">
    <text evidence="6">Belongs to the class I-like SAM-binding methyltransferase superfamily. RNA methyltransferase RlmE family. RlmM subfamily.</text>
</comment>
<dbReference type="Proteomes" id="UP000250163">
    <property type="component" value="Chromosome MORIYA"/>
</dbReference>
<dbReference type="Gene3D" id="3.30.2300.20">
    <property type="match status" value="1"/>
</dbReference>